<dbReference type="Proteomes" id="UP000460718">
    <property type="component" value="Unassembled WGS sequence"/>
</dbReference>
<dbReference type="EMBL" id="QXFW01004764">
    <property type="protein sequence ID" value="KAE8964437.1"/>
    <property type="molecule type" value="Genomic_DNA"/>
</dbReference>
<reference evidence="4 5" key="1">
    <citation type="submission" date="2018-09" db="EMBL/GenBank/DDBJ databases">
        <title>Genomic investigation of the strawberry pathogen Phytophthora fragariae indicates pathogenicity is determined by transcriptional variation in three key races.</title>
        <authorList>
            <person name="Adams T.M."/>
            <person name="Armitage A.D."/>
            <person name="Sobczyk M.K."/>
            <person name="Bates H.J."/>
            <person name="Dunwell J.M."/>
            <person name="Nellist C.F."/>
            <person name="Harrison R.J."/>
        </authorList>
    </citation>
    <scope>NUCLEOTIDE SEQUENCE [LARGE SCALE GENOMIC DNA]</scope>
    <source>
        <strain evidence="3 5">ONT-3</strain>
        <strain evidence="2 4">SCRP245</strain>
    </source>
</reference>
<feature type="chain" id="PRO_5036379595" description="Secreted protein" evidence="1">
    <location>
        <begin position="18"/>
        <end position="95"/>
    </location>
</feature>
<organism evidence="2 4">
    <name type="scientific">Phytophthora fragariae</name>
    <dbReference type="NCBI Taxonomy" id="53985"/>
    <lineage>
        <taxon>Eukaryota</taxon>
        <taxon>Sar</taxon>
        <taxon>Stramenopiles</taxon>
        <taxon>Oomycota</taxon>
        <taxon>Peronosporomycetes</taxon>
        <taxon>Peronosporales</taxon>
        <taxon>Peronosporaceae</taxon>
        <taxon>Phytophthora</taxon>
    </lineage>
</organism>
<feature type="signal peptide" evidence="1">
    <location>
        <begin position="1"/>
        <end position="17"/>
    </location>
</feature>
<evidence type="ECO:0000313" key="4">
    <source>
        <dbReference type="Proteomes" id="UP000460718"/>
    </source>
</evidence>
<evidence type="ECO:0000313" key="2">
    <source>
        <dbReference type="EMBL" id="KAE8964437.1"/>
    </source>
</evidence>
<evidence type="ECO:0008006" key="6">
    <source>
        <dbReference type="Google" id="ProtNLM"/>
    </source>
</evidence>
<dbReference type="AlphaFoldDB" id="A0A6A3H5H7"/>
<accession>A0A6A3H5H7</accession>
<dbReference type="Proteomes" id="UP000488956">
    <property type="component" value="Unassembled WGS sequence"/>
</dbReference>
<evidence type="ECO:0000313" key="3">
    <source>
        <dbReference type="EMBL" id="KAE9062814.1"/>
    </source>
</evidence>
<proteinExistence type="predicted"/>
<sequence>MLSTLSFIFALSHFTTSKWPLAAASPMASGPHSPPSLCSHLTTSRCPPAAAKFISRKLRPPRRPCSHCTTCKCPFAAAKSIGSISRSRTPCPQSH</sequence>
<name>A0A6A3H5H7_9STRA</name>
<dbReference type="EMBL" id="QXFX01004772">
    <property type="protein sequence ID" value="KAE9062814.1"/>
    <property type="molecule type" value="Genomic_DNA"/>
</dbReference>
<protein>
    <recommendedName>
        <fullName evidence="6">Secreted protein</fullName>
    </recommendedName>
</protein>
<evidence type="ECO:0000256" key="1">
    <source>
        <dbReference type="SAM" id="SignalP"/>
    </source>
</evidence>
<gene>
    <name evidence="3" type="ORF">PF010_g29246</name>
    <name evidence="2" type="ORF">PF011_g28666</name>
</gene>
<comment type="caution">
    <text evidence="2">The sequence shown here is derived from an EMBL/GenBank/DDBJ whole genome shotgun (WGS) entry which is preliminary data.</text>
</comment>
<evidence type="ECO:0000313" key="5">
    <source>
        <dbReference type="Proteomes" id="UP000488956"/>
    </source>
</evidence>
<keyword evidence="1" id="KW-0732">Signal</keyword>